<keyword evidence="3" id="KW-1185">Reference proteome</keyword>
<protein>
    <submittedName>
        <fullName evidence="2">Sirohydrochlorin cobaltochelatase protein</fullName>
        <ecNumber evidence="2">4.99.1.3</ecNumber>
    </submittedName>
</protein>
<dbReference type="GO" id="GO:0016852">
    <property type="term" value="F:sirohydrochlorin cobaltochelatase activity"/>
    <property type="evidence" value="ECO:0007669"/>
    <property type="project" value="UniProtKB-EC"/>
</dbReference>
<dbReference type="Pfam" id="PF02464">
    <property type="entry name" value="CinA"/>
    <property type="match status" value="1"/>
</dbReference>
<dbReference type="AlphaFoldDB" id="U2EPS3"/>
<reference evidence="2 3" key="2">
    <citation type="journal article" date="2013" name="PLoS ONE">
        <title>INDIGO - INtegrated Data Warehouse of MIcrobial GenOmes with Examples from the Red Sea Extremophiles.</title>
        <authorList>
            <person name="Alam I."/>
            <person name="Antunes A."/>
            <person name="Kamau A.A."/>
            <person name="Ba Alawi W."/>
            <person name="Kalkatawi M."/>
            <person name="Stingl U."/>
            <person name="Bajic V.B."/>
        </authorList>
    </citation>
    <scope>NUCLEOTIDE SEQUENCE [LARGE SCALE GENOMIC DNA]</scope>
    <source>
        <strain evidence="2 3">E1L3A</strain>
    </source>
</reference>
<dbReference type="EC" id="4.99.1.3" evidence="2"/>
<accession>U2EPS3</accession>
<dbReference type="Gene3D" id="3.90.950.20">
    <property type="entry name" value="CinA-like"/>
    <property type="match status" value="1"/>
</dbReference>
<dbReference type="Proteomes" id="UP000006242">
    <property type="component" value="Unassembled WGS sequence"/>
</dbReference>
<organism evidence="2 3">
    <name type="scientific">Salinisphaera shabanensis E1L3A</name>
    <dbReference type="NCBI Taxonomy" id="1033802"/>
    <lineage>
        <taxon>Bacteria</taxon>
        <taxon>Pseudomonadati</taxon>
        <taxon>Pseudomonadota</taxon>
        <taxon>Gammaproteobacteria</taxon>
        <taxon>Salinisphaerales</taxon>
        <taxon>Salinisphaeraceae</taxon>
        <taxon>Salinisphaera</taxon>
    </lineage>
</organism>
<comment type="caution">
    <text evidence="2">The sequence shown here is derived from an EMBL/GenBank/DDBJ whole genome shotgun (WGS) entry which is preliminary data.</text>
</comment>
<dbReference type="NCBIfam" id="TIGR00199">
    <property type="entry name" value="PncC_domain"/>
    <property type="match status" value="1"/>
</dbReference>
<name>U2EPS3_9GAMM</name>
<gene>
    <name evidence="2" type="ORF">SSPSH_001281</name>
</gene>
<evidence type="ECO:0000313" key="2">
    <source>
        <dbReference type="EMBL" id="ERJ19810.1"/>
    </source>
</evidence>
<dbReference type="InterPro" id="IPR036653">
    <property type="entry name" value="CinA-like_C"/>
</dbReference>
<proteinExistence type="predicted"/>
<sequence length="220" mass="23445">MTRDSGAMRTARTGRFALKVALESPFQPRFYLFVDTGVCPQIGTSFRHNSAMTVTYDAHHSIASLVDQLATLLPGRGETLATSESCTGGMIAAACTDRAGSSEWFERGFVTYSNAAKRDSLGVDAELLERYGAVSEAVVAAMLEGTLSHSLADWAIAVSGVAGPGGGSDDKPVGTVFIGWMERDRAPEVIRYQFEGTRDEVRCQSVVAALVGLRERADAG</sequence>
<reference evidence="2 3" key="1">
    <citation type="journal article" date="2011" name="J. Bacteriol.">
        <title>Genome sequence of Salinisphaera shabanensis, a gammaproteobacterium from the harsh, variable environment of the brine-seawater interface of the Shaban Deep in the Red Sea.</title>
        <authorList>
            <person name="Antunes A."/>
            <person name="Alam I."/>
            <person name="Bajic V.B."/>
            <person name="Stingl U."/>
        </authorList>
    </citation>
    <scope>NUCLEOTIDE SEQUENCE [LARGE SCALE GENOMIC DNA]</scope>
    <source>
        <strain evidence="2 3">E1L3A</strain>
    </source>
</reference>
<dbReference type="EMBL" id="AFNV02000007">
    <property type="protein sequence ID" value="ERJ19810.1"/>
    <property type="molecule type" value="Genomic_DNA"/>
</dbReference>
<evidence type="ECO:0000259" key="1">
    <source>
        <dbReference type="Pfam" id="PF02464"/>
    </source>
</evidence>
<evidence type="ECO:0000313" key="3">
    <source>
        <dbReference type="Proteomes" id="UP000006242"/>
    </source>
</evidence>
<dbReference type="eggNOG" id="COG1546">
    <property type="taxonomic scope" value="Bacteria"/>
</dbReference>
<keyword evidence="2" id="KW-0456">Lyase</keyword>
<dbReference type="InterPro" id="IPR008136">
    <property type="entry name" value="CinA_C"/>
</dbReference>
<feature type="domain" description="CinA C-terminal" evidence="1">
    <location>
        <begin position="64"/>
        <end position="215"/>
    </location>
</feature>
<dbReference type="SUPFAM" id="SSF142433">
    <property type="entry name" value="CinA-like"/>
    <property type="match status" value="1"/>
</dbReference>
<dbReference type="STRING" id="1033802.SSPSH_001281"/>